<name>A0ACC3NAW7_9PEZI</name>
<organism evidence="1 2">
    <name type="scientific">Vermiconidia calcicola</name>
    <dbReference type="NCBI Taxonomy" id="1690605"/>
    <lineage>
        <taxon>Eukaryota</taxon>
        <taxon>Fungi</taxon>
        <taxon>Dikarya</taxon>
        <taxon>Ascomycota</taxon>
        <taxon>Pezizomycotina</taxon>
        <taxon>Dothideomycetes</taxon>
        <taxon>Dothideomycetidae</taxon>
        <taxon>Mycosphaerellales</taxon>
        <taxon>Extremaceae</taxon>
        <taxon>Vermiconidia</taxon>
    </lineage>
</organism>
<keyword evidence="2" id="KW-1185">Reference proteome</keyword>
<protein>
    <submittedName>
        <fullName evidence="1">Uncharacterized protein</fullName>
    </submittedName>
</protein>
<gene>
    <name evidence="1" type="ORF">LTR37_008517</name>
</gene>
<proteinExistence type="predicted"/>
<reference evidence="1" key="1">
    <citation type="submission" date="2023-07" db="EMBL/GenBank/DDBJ databases">
        <title>Black Yeasts Isolated from many extreme environments.</title>
        <authorList>
            <person name="Coleine C."/>
            <person name="Stajich J.E."/>
            <person name="Selbmann L."/>
        </authorList>
    </citation>
    <scope>NUCLEOTIDE SEQUENCE</scope>
    <source>
        <strain evidence="1">CCFEE 5714</strain>
    </source>
</reference>
<comment type="caution">
    <text evidence="1">The sequence shown here is derived from an EMBL/GenBank/DDBJ whole genome shotgun (WGS) entry which is preliminary data.</text>
</comment>
<dbReference type="EMBL" id="JAUTXU010000063">
    <property type="protein sequence ID" value="KAK3713325.1"/>
    <property type="molecule type" value="Genomic_DNA"/>
</dbReference>
<evidence type="ECO:0000313" key="1">
    <source>
        <dbReference type="EMBL" id="KAK3713325.1"/>
    </source>
</evidence>
<evidence type="ECO:0000313" key="2">
    <source>
        <dbReference type="Proteomes" id="UP001281147"/>
    </source>
</evidence>
<sequence length="124" mass="13289">MPSPKIDSISWGVVTLLPSSGLPSGKDYKLHPNGGRAWDWGETGTRHAPGIQQSDVEELVQAGAEEVVLSLGMQLKLGVPEETVRWLEGQGVKVHVAETSEAGEIYNRLVEEGVLVGGLFHSTC</sequence>
<accession>A0ACC3NAW7</accession>
<dbReference type="Proteomes" id="UP001281147">
    <property type="component" value="Unassembled WGS sequence"/>
</dbReference>